<organism evidence="2 3">
    <name type="scientific">Nocardia seriolae</name>
    <dbReference type="NCBI Taxonomy" id="37332"/>
    <lineage>
        <taxon>Bacteria</taxon>
        <taxon>Bacillati</taxon>
        <taxon>Actinomycetota</taxon>
        <taxon>Actinomycetes</taxon>
        <taxon>Mycobacteriales</taxon>
        <taxon>Nocardiaceae</taxon>
        <taxon>Nocardia</taxon>
    </lineage>
</organism>
<dbReference type="Proteomes" id="UP000037179">
    <property type="component" value="Unassembled WGS sequence"/>
</dbReference>
<feature type="region of interest" description="Disordered" evidence="1">
    <location>
        <begin position="1"/>
        <end position="27"/>
    </location>
</feature>
<reference evidence="2 3" key="2">
    <citation type="journal article" date="2016" name="Genome Announc.">
        <title>Draft Genome Sequence of Erythromycin- and Oxytetracycline-Sensitive Nocardia seriolae Strain U-1 (NBRC 110359).</title>
        <authorList>
            <person name="Imajoh M."/>
            <person name="Sukeda M."/>
            <person name="Shimizu M."/>
            <person name="Yamane J."/>
            <person name="Ohnishi K."/>
            <person name="Oshima S."/>
        </authorList>
    </citation>
    <scope>NUCLEOTIDE SEQUENCE [LARGE SCALE GENOMIC DNA]</scope>
    <source>
        <strain evidence="2 3">U-1</strain>
    </source>
</reference>
<name>A0ABC9YZF3_9NOCA</name>
<proteinExistence type="predicted"/>
<dbReference type="AntiFam" id="ANF00075">
    <property type="entry name" value="Shadow ORF (opposite prpE)"/>
</dbReference>
<feature type="compositionally biased region" description="Basic and acidic residues" evidence="1">
    <location>
        <begin position="10"/>
        <end position="24"/>
    </location>
</feature>
<comment type="caution">
    <text evidence="2">The sequence shown here is derived from an EMBL/GenBank/DDBJ whole genome shotgun (WGS) entry which is preliminary data.</text>
</comment>
<dbReference type="AlphaFoldDB" id="A0ABC9YZF3"/>
<keyword evidence="3" id="KW-1185">Reference proteome</keyword>
<dbReference type="EMBL" id="BBYQ01000092">
    <property type="protein sequence ID" value="GAP30722.1"/>
    <property type="molecule type" value="Genomic_DNA"/>
</dbReference>
<gene>
    <name evidence="2" type="ORF">NSK11_contig00092-0024</name>
</gene>
<protein>
    <submittedName>
        <fullName evidence="2">Uncharacterized protein</fullName>
    </submittedName>
</protein>
<evidence type="ECO:0000313" key="3">
    <source>
        <dbReference type="Proteomes" id="UP000037179"/>
    </source>
</evidence>
<evidence type="ECO:0000313" key="2">
    <source>
        <dbReference type="EMBL" id="GAP30722.1"/>
    </source>
</evidence>
<accession>A0ABC9YZF3</accession>
<reference evidence="3" key="1">
    <citation type="submission" date="2015-07" db="EMBL/GenBank/DDBJ databases">
        <title>Nocardia seriolae U-1 whole genome shotgun sequence.</title>
        <authorList>
            <person name="Imajoh M."/>
            <person name="Fukumoto Y."/>
            <person name="Sukeda M."/>
            <person name="Yamane J."/>
            <person name="Yamasaki K."/>
            <person name="Shimizu M."/>
            <person name="Ohnishi K."/>
            <person name="Oshima S."/>
        </authorList>
    </citation>
    <scope>NUCLEOTIDE SEQUENCE [LARGE SCALE GENOMIC DNA]</scope>
    <source>
        <strain evidence="3">U-1</strain>
    </source>
</reference>
<sequence>MGQAQAGAGEHGHDGLGDHGHVDGDAVTGHQAQTGQVVGGARDLGQQFGIGDGAGIARLALPMDGDLLAAPVQHVPVHTVVGDIQLAVREPLGEGRVTPVQDLGEGLMPVQPLRLFGPEPIAIGGGSVVERGIAIGCGRELSAGRIHVQVVGRGFRGHLVSSSLACRPRGVTAATFDPNRLGSASCSAVSIGGAVEVNLSEPV</sequence>
<evidence type="ECO:0000256" key="1">
    <source>
        <dbReference type="SAM" id="MobiDB-lite"/>
    </source>
</evidence>